<dbReference type="InterPro" id="IPR029063">
    <property type="entry name" value="SAM-dependent_MTases_sf"/>
</dbReference>
<dbReference type="Proteomes" id="UP000199564">
    <property type="component" value="Unassembled WGS sequence"/>
</dbReference>
<dbReference type="GO" id="GO:0032259">
    <property type="term" value="P:methylation"/>
    <property type="evidence" value="ECO:0007669"/>
    <property type="project" value="UniProtKB-KW"/>
</dbReference>
<keyword evidence="1" id="KW-0808">Transferase</keyword>
<dbReference type="AlphaFoldDB" id="A0A1I5F4N4"/>
<keyword evidence="1" id="KW-0489">Methyltransferase</keyword>
<evidence type="ECO:0000313" key="2">
    <source>
        <dbReference type="Proteomes" id="UP000199564"/>
    </source>
</evidence>
<dbReference type="EMBL" id="FOVW01000004">
    <property type="protein sequence ID" value="SFO18684.1"/>
    <property type="molecule type" value="Genomic_DNA"/>
</dbReference>
<dbReference type="RefSeq" id="WP_091652608.1">
    <property type="nucleotide sequence ID" value="NZ_FOVW01000004.1"/>
</dbReference>
<organism evidence="1 2">
    <name type="scientific">Algoriphagus ornithinivorans</name>
    <dbReference type="NCBI Taxonomy" id="226506"/>
    <lineage>
        <taxon>Bacteria</taxon>
        <taxon>Pseudomonadati</taxon>
        <taxon>Bacteroidota</taxon>
        <taxon>Cytophagia</taxon>
        <taxon>Cytophagales</taxon>
        <taxon>Cyclobacteriaceae</taxon>
        <taxon>Algoriphagus</taxon>
    </lineage>
</organism>
<name>A0A1I5F4N4_9BACT</name>
<dbReference type="Gene3D" id="3.40.50.150">
    <property type="entry name" value="Vaccinia Virus protein VP39"/>
    <property type="match status" value="1"/>
</dbReference>
<proteinExistence type="predicted"/>
<sequence length="197" mass="22787">MKDNYRWLTPVYGSLSSLVFGQTLRKSKTCFLSNILNKHLLIIGGGTGSDYQSVQRDMKGDFVEVSVSMLRKAKKNLKGSELNFHLGDIPQDKDYDLILLPFVLDTLIDEQLEELLMKIKAVSKQGALIYLSDFFPQKNSLNKLLQSLMIRFFRAFTKHPRKNLPDYKEFLEKSGFSLLKEKSWSEGWIRAQLWEKA</sequence>
<dbReference type="GO" id="GO:0008168">
    <property type="term" value="F:methyltransferase activity"/>
    <property type="evidence" value="ECO:0007669"/>
    <property type="project" value="UniProtKB-KW"/>
</dbReference>
<reference evidence="2" key="1">
    <citation type="submission" date="2016-10" db="EMBL/GenBank/DDBJ databases">
        <authorList>
            <person name="Varghese N."/>
            <person name="Submissions S."/>
        </authorList>
    </citation>
    <scope>NUCLEOTIDE SEQUENCE [LARGE SCALE GENOMIC DNA]</scope>
    <source>
        <strain evidence="2">DSM 15282</strain>
    </source>
</reference>
<keyword evidence="2" id="KW-1185">Reference proteome</keyword>
<gene>
    <name evidence="1" type="ORF">SAMN04488519_104212</name>
</gene>
<accession>A0A1I5F4N4</accession>
<protein>
    <submittedName>
        <fullName evidence="1">Methyltransferase domain-containing protein</fullName>
    </submittedName>
</protein>
<dbReference type="SUPFAM" id="SSF53335">
    <property type="entry name" value="S-adenosyl-L-methionine-dependent methyltransferases"/>
    <property type="match status" value="1"/>
</dbReference>
<evidence type="ECO:0000313" key="1">
    <source>
        <dbReference type="EMBL" id="SFO18684.1"/>
    </source>
</evidence>
<dbReference type="STRING" id="226506.SAMN04488519_104212"/>